<dbReference type="AlphaFoldDB" id="A0A1J4JI40"/>
<gene>
    <name evidence="2" type="ORF">TRFO_08954</name>
</gene>
<reference evidence="2" key="1">
    <citation type="submission" date="2016-10" db="EMBL/GenBank/DDBJ databases">
        <authorList>
            <person name="Benchimol M."/>
            <person name="Almeida L.G."/>
            <person name="Vasconcelos A.T."/>
            <person name="Perreira-Neves A."/>
            <person name="Rosa I.A."/>
            <person name="Tasca T."/>
            <person name="Bogo M.R."/>
            <person name="de Souza W."/>
        </authorList>
    </citation>
    <scope>NUCLEOTIDE SEQUENCE [LARGE SCALE GENOMIC DNA]</scope>
    <source>
        <strain evidence="2">K</strain>
    </source>
</reference>
<proteinExistence type="predicted"/>
<sequence length="293" mass="34793">MSGSIFFHNFSPKLNMNTSSGKYKIQAKSDELQKDCYFVLGAYKKKFNYFKFAQFSEKLREEFPYRFGLTINLTEEEKDLPIGALEEFIKANQEEDFEITFNHYFHLYKLSRKWRTDRLTQILVEFEKEKLNDISTISLQLSKHDDLTDISHLENLLCHRIDQCFDNNEFKQLPIDIIMEILCQCVDKSLTFPINSLCEYINESFAERSKLLIFINIAELDEIHETMLLDNLSKTHDSKNSCDSSLVQFPFEYVLKLKQSIKELTQKNLEISQKHEEYNKVISFLIWFDFLLI</sequence>
<accession>A0A1J4JI40</accession>
<feature type="coiled-coil region" evidence="1">
    <location>
        <begin position="254"/>
        <end position="281"/>
    </location>
</feature>
<keyword evidence="1" id="KW-0175">Coiled coil</keyword>
<name>A0A1J4JI40_9EUKA</name>
<dbReference type="VEuPathDB" id="TrichDB:TRFO_08954"/>
<organism evidence="2 3">
    <name type="scientific">Tritrichomonas foetus</name>
    <dbReference type="NCBI Taxonomy" id="1144522"/>
    <lineage>
        <taxon>Eukaryota</taxon>
        <taxon>Metamonada</taxon>
        <taxon>Parabasalia</taxon>
        <taxon>Tritrichomonadida</taxon>
        <taxon>Tritrichomonadidae</taxon>
        <taxon>Tritrichomonas</taxon>
    </lineage>
</organism>
<evidence type="ECO:0000313" key="3">
    <source>
        <dbReference type="Proteomes" id="UP000179807"/>
    </source>
</evidence>
<dbReference type="GeneID" id="94829297"/>
<evidence type="ECO:0008006" key="4">
    <source>
        <dbReference type="Google" id="ProtNLM"/>
    </source>
</evidence>
<dbReference type="Proteomes" id="UP000179807">
    <property type="component" value="Unassembled WGS sequence"/>
</dbReference>
<evidence type="ECO:0000256" key="1">
    <source>
        <dbReference type="SAM" id="Coils"/>
    </source>
</evidence>
<keyword evidence="3" id="KW-1185">Reference proteome</keyword>
<dbReference type="EMBL" id="MLAK01001060">
    <property type="protein sequence ID" value="OHS98361.1"/>
    <property type="molecule type" value="Genomic_DNA"/>
</dbReference>
<protein>
    <recommendedName>
        <fullName evidence="4">BTB domain-containing protein</fullName>
    </recommendedName>
</protein>
<dbReference type="RefSeq" id="XP_068351498.1">
    <property type="nucleotide sequence ID" value="XM_068494593.1"/>
</dbReference>
<evidence type="ECO:0000313" key="2">
    <source>
        <dbReference type="EMBL" id="OHS98361.1"/>
    </source>
</evidence>
<comment type="caution">
    <text evidence="2">The sequence shown here is derived from an EMBL/GenBank/DDBJ whole genome shotgun (WGS) entry which is preliminary data.</text>
</comment>